<comment type="caution">
    <text evidence="2">The sequence shown here is derived from an EMBL/GenBank/DDBJ whole genome shotgun (WGS) entry which is preliminary data.</text>
</comment>
<organism evidence="2 3">
    <name type="scientific">Thalassobacillus hwangdonensis</name>
    <dbReference type="NCBI Taxonomy" id="546108"/>
    <lineage>
        <taxon>Bacteria</taxon>
        <taxon>Bacillati</taxon>
        <taxon>Bacillota</taxon>
        <taxon>Bacilli</taxon>
        <taxon>Bacillales</taxon>
        <taxon>Bacillaceae</taxon>
        <taxon>Thalassobacillus</taxon>
    </lineage>
</organism>
<dbReference type="EMBL" id="JBHTKL010000001">
    <property type="protein sequence ID" value="MFD1018920.1"/>
    <property type="molecule type" value="Genomic_DNA"/>
</dbReference>
<name>A0ABW3KZ65_9BACI</name>
<dbReference type="SUPFAM" id="SSF50346">
    <property type="entry name" value="PRC-barrel domain"/>
    <property type="match status" value="1"/>
</dbReference>
<dbReference type="Pfam" id="PF05239">
    <property type="entry name" value="PRC"/>
    <property type="match status" value="1"/>
</dbReference>
<evidence type="ECO:0000313" key="2">
    <source>
        <dbReference type="EMBL" id="MFD1018920.1"/>
    </source>
</evidence>
<reference evidence="3" key="1">
    <citation type="journal article" date="2019" name="Int. J. Syst. Evol. Microbiol.">
        <title>The Global Catalogue of Microorganisms (GCM) 10K type strain sequencing project: providing services to taxonomists for standard genome sequencing and annotation.</title>
        <authorList>
            <consortium name="The Broad Institute Genomics Platform"/>
            <consortium name="The Broad Institute Genome Sequencing Center for Infectious Disease"/>
            <person name="Wu L."/>
            <person name="Ma J."/>
        </authorList>
    </citation>
    <scope>NUCLEOTIDE SEQUENCE [LARGE SCALE GENOMIC DNA]</scope>
    <source>
        <strain evidence="3">CCUG 56607</strain>
    </source>
</reference>
<dbReference type="Gene3D" id="2.30.30.240">
    <property type="entry name" value="PRC-barrel domain"/>
    <property type="match status" value="1"/>
</dbReference>
<dbReference type="RefSeq" id="WP_386057786.1">
    <property type="nucleotide sequence ID" value="NZ_JBHTKL010000001.1"/>
</dbReference>
<keyword evidence="3" id="KW-1185">Reference proteome</keyword>
<dbReference type="InterPro" id="IPR011033">
    <property type="entry name" value="PRC_barrel-like_sf"/>
</dbReference>
<evidence type="ECO:0000313" key="3">
    <source>
        <dbReference type="Proteomes" id="UP001596990"/>
    </source>
</evidence>
<dbReference type="InterPro" id="IPR027275">
    <property type="entry name" value="PRC-brl_dom"/>
</dbReference>
<gene>
    <name evidence="2" type="ORF">ACFQ2J_06880</name>
</gene>
<protein>
    <submittedName>
        <fullName evidence="2">PRC-barrel domain-containing protein</fullName>
    </submittedName>
</protein>
<proteinExistence type="predicted"/>
<feature type="domain" description="PRC-barrel" evidence="1">
    <location>
        <begin position="6"/>
        <end position="70"/>
    </location>
</feature>
<accession>A0ABW3KZ65</accession>
<dbReference type="Proteomes" id="UP001596990">
    <property type="component" value="Unassembled WGS sequence"/>
</dbReference>
<sequence>MLKKSKELVGLPIISITEGKEIGSVKSLVVNPEKGMVDFLAVEHEDWHISMKAIPFKKIVGIGEYAITVENQFSILDLNEIPIANQLINQKISIIDTKVMTRLGQLVGKANEYYIEQEKGEIVAVQIETNQETVYLQSDDIITYGENLLILNEAYTTSSEFDADVLIPATEETTTEVYQQETPAIALDRFDQKQTELLAGKEATKDIIDQQGEVVVAAGTRLSEEDLKRVREIGPSLMVDLSMNVR</sequence>
<evidence type="ECO:0000259" key="1">
    <source>
        <dbReference type="Pfam" id="PF05239"/>
    </source>
</evidence>